<dbReference type="InterPro" id="IPR021897">
    <property type="entry name" value="FAP206"/>
</dbReference>
<dbReference type="Proteomes" id="UP000838756">
    <property type="component" value="Unassembled WGS sequence"/>
</dbReference>
<gene>
    <name evidence="11" type="primary">jg10106</name>
    <name evidence="11" type="ORF">PAEG_LOCUS1479</name>
</gene>
<comment type="caution">
    <text evidence="11">The sequence shown here is derived from an EMBL/GenBank/DDBJ whole genome shotgun (WGS) entry which is preliminary data.</text>
</comment>
<dbReference type="AlphaFoldDB" id="A0A8S4QGH2"/>
<evidence type="ECO:0000256" key="6">
    <source>
        <dbReference type="ARBA" id="ARBA00023069"/>
    </source>
</evidence>
<evidence type="ECO:0000256" key="2">
    <source>
        <dbReference type="ARBA" id="ARBA00010500"/>
    </source>
</evidence>
<dbReference type="PANTHER" id="PTHR21442:SF0">
    <property type="entry name" value="CILIA- AND FLAGELLA-ASSOCIATED PROTEIN 206"/>
    <property type="match status" value="1"/>
</dbReference>
<comment type="subcellular location">
    <subcellularLocation>
        <location evidence="1">Cytoplasm</location>
        <location evidence="1">Cytoskeleton</location>
        <location evidence="1">Cilium axoneme</location>
    </subcellularLocation>
</comment>
<reference evidence="11" key="1">
    <citation type="submission" date="2022-03" db="EMBL/GenBank/DDBJ databases">
        <authorList>
            <person name="Lindestad O."/>
        </authorList>
    </citation>
    <scope>NUCLEOTIDE SEQUENCE</scope>
</reference>
<proteinExistence type="inferred from homology"/>
<evidence type="ECO:0000256" key="8">
    <source>
        <dbReference type="ARBA" id="ARBA00023273"/>
    </source>
</evidence>
<evidence type="ECO:0000313" key="11">
    <source>
        <dbReference type="EMBL" id="CAH2209070.1"/>
    </source>
</evidence>
<organism evidence="11 12">
    <name type="scientific">Pararge aegeria aegeria</name>
    <dbReference type="NCBI Taxonomy" id="348720"/>
    <lineage>
        <taxon>Eukaryota</taxon>
        <taxon>Metazoa</taxon>
        <taxon>Ecdysozoa</taxon>
        <taxon>Arthropoda</taxon>
        <taxon>Hexapoda</taxon>
        <taxon>Insecta</taxon>
        <taxon>Pterygota</taxon>
        <taxon>Neoptera</taxon>
        <taxon>Endopterygota</taxon>
        <taxon>Lepidoptera</taxon>
        <taxon>Glossata</taxon>
        <taxon>Ditrysia</taxon>
        <taxon>Papilionoidea</taxon>
        <taxon>Nymphalidae</taxon>
        <taxon>Satyrinae</taxon>
        <taxon>Satyrini</taxon>
        <taxon>Parargina</taxon>
        <taxon>Pararge</taxon>
    </lineage>
</organism>
<keyword evidence="6" id="KW-0969">Cilium</keyword>
<evidence type="ECO:0000256" key="9">
    <source>
        <dbReference type="ARBA" id="ARBA00045321"/>
    </source>
</evidence>
<dbReference type="GO" id="GO:0030030">
    <property type="term" value="P:cell projection organization"/>
    <property type="evidence" value="ECO:0007669"/>
    <property type="project" value="UniProtKB-KW"/>
</dbReference>
<keyword evidence="4" id="KW-0963">Cytoplasm</keyword>
<name>A0A8S4QGH2_9NEOP</name>
<dbReference type="OrthoDB" id="10251073at2759"/>
<keyword evidence="8" id="KW-0966">Cell projection</keyword>
<evidence type="ECO:0000256" key="3">
    <source>
        <dbReference type="ARBA" id="ARBA00021602"/>
    </source>
</evidence>
<feature type="non-terminal residue" evidence="11">
    <location>
        <position position="1"/>
    </location>
</feature>
<comment type="function">
    <text evidence="9">Essential for sperm motility and is involved in the regulation of the beating frequency of motile cilia on the epithelial cells of the respiratory tract. Required for the establishment of radial spokes in sperm flagella.</text>
</comment>
<sequence length="118" mass="13884">MFYSAEQIYDKDVQTEVHPIDSYIEKNYTPNLWEWKRRACQLATIVKCQTHSTQTNYSHLRSETHTQTVHPRDKSLQTKRDAGVNTNPHDVFIWGLRGQIGYGQHSMKLWGIHAEKKK</sequence>
<keyword evidence="5" id="KW-0970">Cilium biogenesis/degradation</keyword>
<dbReference type="EMBL" id="CAKXAJ010005199">
    <property type="protein sequence ID" value="CAH2209070.1"/>
    <property type="molecule type" value="Genomic_DNA"/>
</dbReference>
<feature type="compositionally biased region" description="Basic and acidic residues" evidence="10">
    <location>
        <begin position="60"/>
        <end position="82"/>
    </location>
</feature>
<evidence type="ECO:0000256" key="10">
    <source>
        <dbReference type="SAM" id="MobiDB-lite"/>
    </source>
</evidence>
<keyword evidence="12" id="KW-1185">Reference proteome</keyword>
<evidence type="ECO:0000256" key="4">
    <source>
        <dbReference type="ARBA" id="ARBA00022490"/>
    </source>
</evidence>
<evidence type="ECO:0000256" key="1">
    <source>
        <dbReference type="ARBA" id="ARBA00004430"/>
    </source>
</evidence>
<dbReference type="GO" id="GO:0005930">
    <property type="term" value="C:axoneme"/>
    <property type="evidence" value="ECO:0007669"/>
    <property type="project" value="UniProtKB-SubCell"/>
</dbReference>
<comment type="similarity">
    <text evidence="2">Belongs to the CFAP206 family.</text>
</comment>
<protein>
    <recommendedName>
        <fullName evidence="3">Cilia- and flagella-associated protein 206</fullName>
    </recommendedName>
</protein>
<evidence type="ECO:0000313" key="12">
    <source>
        <dbReference type="Proteomes" id="UP000838756"/>
    </source>
</evidence>
<feature type="region of interest" description="Disordered" evidence="10">
    <location>
        <begin position="57"/>
        <end position="82"/>
    </location>
</feature>
<evidence type="ECO:0000256" key="5">
    <source>
        <dbReference type="ARBA" id="ARBA00022794"/>
    </source>
</evidence>
<dbReference type="GO" id="GO:0036064">
    <property type="term" value="C:ciliary basal body"/>
    <property type="evidence" value="ECO:0007669"/>
    <property type="project" value="TreeGrafter"/>
</dbReference>
<keyword evidence="7" id="KW-0206">Cytoskeleton</keyword>
<accession>A0A8S4QGH2</accession>
<evidence type="ECO:0000256" key="7">
    <source>
        <dbReference type="ARBA" id="ARBA00023212"/>
    </source>
</evidence>
<dbReference type="GO" id="GO:0003356">
    <property type="term" value="P:regulation of cilium beat frequency"/>
    <property type="evidence" value="ECO:0007669"/>
    <property type="project" value="TreeGrafter"/>
</dbReference>
<dbReference type="PANTHER" id="PTHR21442">
    <property type="entry name" value="CILIA- AND FLAGELLA-ASSOCIATED PROTEIN 206"/>
    <property type="match status" value="1"/>
</dbReference>